<feature type="binding site" evidence="9">
    <location>
        <position position="104"/>
    </location>
    <ligand>
        <name>Fe cation</name>
        <dbReference type="ChEBI" id="CHEBI:24875"/>
        <label>2</label>
    </ligand>
</feature>
<dbReference type="GO" id="GO:0006744">
    <property type="term" value="P:ubiquinone biosynthetic process"/>
    <property type="evidence" value="ECO:0007669"/>
    <property type="project" value="UniProtKB-UniRule"/>
</dbReference>
<dbReference type="SUPFAM" id="SSF47240">
    <property type="entry name" value="Ferritin-like"/>
    <property type="match status" value="1"/>
</dbReference>
<dbReference type="Gene3D" id="1.20.1260.10">
    <property type="match status" value="1"/>
</dbReference>
<dbReference type="Proteomes" id="UP000199391">
    <property type="component" value="Unassembled WGS sequence"/>
</dbReference>
<dbReference type="GO" id="GO:0005886">
    <property type="term" value="C:plasma membrane"/>
    <property type="evidence" value="ECO:0007669"/>
    <property type="project" value="UniProtKB-SubCell"/>
</dbReference>
<dbReference type="GO" id="GO:0008682">
    <property type="term" value="F:3-demethoxyubiquinol 3-hydroxylase activity"/>
    <property type="evidence" value="ECO:0007669"/>
    <property type="project" value="UniProtKB-EC"/>
</dbReference>
<evidence type="ECO:0000256" key="5">
    <source>
        <dbReference type="ARBA" id="ARBA00023002"/>
    </source>
</evidence>
<dbReference type="InterPro" id="IPR012347">
    <property type="entry name" value="Ferritin-like"/>
</dbReference>
<comment type="cofactor">
    <cofactor evidence="9">
        <name>Fe cation</name>
        <dbReference type="ChEBI" id="CHEBI:24875"/>
    </cofactor>
    <text evidence="9">Binds 2 iron ions per subunit.</text>
</comment>
<dbReference type="InterPro" id="IPR011566">
    <property type="entry name" value="Ubq_synth_Coq7"/>
</dbReference>
<comment type="subcellular location">
    <subcellularLocation>
        <location evidence="9">Cell membrane</location>
        <topology evidence="9">Peripheral membrane protein</topology>
    </subcellularLocation>
</comment>
<evidence type="ECO:0000256" key="9">
    <source>
        <dbReference type="HAMAP-Rule" id="MF_01658"/>
    </source>
</evidence>
<dbReference type="AlphaFoldDB" id="A0A1I7EU29"/>
<evidence type="ECO:0000256" key="4">
    <source>
        <dbReference type="ARBA" id="ARBA00022723"/>
    </source>
</evidence>
<comment type="catalytic activity">
    <reaction evidence="9">
        <text>a 5-methoxy-2-methyl-3-(all-trans-polyprenyl)benzene-1,4-diol + AH2 + O2 = a 3-demethylubiquinol + A + H2O</text>
        <dbReference type="Rhea" id="RHEA:50908"/>
        <dbReference type="Rhea" id="RHEA-COMP:10859"/>
        <dbReference type="Rhea" id="RHEA-COMP:10914"/>
        <dbReference type="ChEBI" id="CHEBI:13193"/>
        <dbReference type="ChEBI" id="CHEBI:15377"/>
        <dbReference type="ChEBI" id="CHEBI:15379"/>
        <dbReference type="ChEBI" id="CHEBI:17499"/>
        <dbReference type="ChEBI" id="CHEBI:84167"/>
        <dbReference type="ChEBI" id="CHEBI:84422"/>
        <dbReference type="EC" id="1.14.99.60"/>
    </reaction>
</comment>
<feature type="binding site" evidence="9">
    <location>
        <position position="191"/>
    </location>
    <ligand>
        <name>Fe cation</name>
        <dbReference type="ChEBI" id="CHEBI:24875"/>
        <label>2</label>
    </ligand>
</feature>
<feature type="binding site" evidence="9">
    <location>
        <position position="188"/>
    </location>
    <ligand>
        <name>Fe cation</name>
        <dbReference type="ChEBI" id="CHEBI:24875"/>
        <label>1</label>
    </ligand>
</feature>
<evidence type="ECO:0000256" key="1">
    <source>
        <dbReference type="ARBA" id="ARBA00004749"/>
    </source>
</evidence>
<proteinExistence type="inferred from homology"/>
<dbReference type="InterPro" id="IPR009078">
    <property type="entry name" value="Ferritin-like_SF"/>
</dbReference>
<comment type="similarity">
    <text evidence="9">Belongs to the COQ7 family.</text>
</comment>
<sequence length="225" mass="24516">MMSLEPAGHDIMDANRHHHPLDRFIASADKALRVVAGVASASRPNPAAHTDDAVLSESEQRHAAGLMRVNHVGEVMAQALYNSQARFARSDEIRAQFELASREEEDHLAWTAQRLHELGSQPSVLNPLFYAGAYALGTVAAVMGDARSLGFVVETERQVEAHLASHLDKLPPQDAKSRAIVEQMKSDEVAHGEKARELGAEEAPLPARMAMTAMGKLMTSTAYYI</sequence>
<dbReference type="InterPro" id="IPR047809">
    <property type="entry name" value="COQ7_proteobact"/>
</dbReference>
<keyword evidence="5 9" id="KW-0560">Oxidoreductase</keyword>
<dbReference type="PANTHER" id="PTHR11237:SF4">
    <property type="entry name" value="5-DEMETHOXYUBIQUINONE HYDROXYLASE, MITOCHONDRIAL"/>
    <property type="match status" value="1"/>
</dbReference>
<dbReference type="EC" id="1.14.99.60" evidence="9"/>
<feature type="binding site" evidence="9">
    <location>
        <position position="107"/>
    </location>
    <ligand>
        <name>Fe cation</name>
        <dbReference type="ChEBI" id="CHEBI:24875"/>
        <label>1</label>
    </ligand>
</feature>
<protein>
    <recommendedName>
        <fullName evidence="9">3-demethoxyubiquinol 3-hydroxylase</fullName>
        <shortName evidence="9">DMQ hydroxylase</shortName>
        <ecNumber evidence="9">1.14.99.60</ecNumber>
    </recommendedName>
    <alternativeName>
        <fullName evidence="9">2-nonaprenyl-3-methyl-6-methoxy-1,4-benzoquinol hydroxylase</fullName>
    </alternativeName>
</protein>
<feature type="binding site" evidence="9">
    <location>
        <position position="74"/>
    </location>
    <ligand>
        <name>Fe cation</name>
        <dbReference type="ChEBI" id="CHEBI:24875"/>
        <label>1</label>
    </ligand>
</feature>
<dbReference type="Pfam" id="PF03232">
    <property type="entry name" value="COQ7"/>
    <property type="match status" value="1"/>
</dbReference>
<feature type="binding site" evidence="9">
    <location>
        <position position="188"/>
    </location>
    <ligand>
        <name>Fe cation</name>
        <dbReference type="ChEBI" id="CHEBI:24875"/>
        <label>2</label>
    </ligand>
</feature>
<feature type="binding site" evidence="9">
    <location>
        <position position="156"/>
    </location>
    <ligand>
        <name>Fe cation</name>
        <dbReference type="ChEBI" id="CHEBI:24875"/>
        <label>2</label>
    </ligand>
</feature>
<comment type="function">
    <text evidence="9">Catalyzes the hydroxylation of 2-nonaprenyl-3-methyl-6-methoxy-1,4-benzoquinol during ubiquinone biosynthesis.</text>
</comment>
<keyword evidence="8 9" id="KW-0472">Membrane</keyword>
<name>A0A1I7EU29_9BURK</name>
<keyword evidence="7 9" id="KW-0503">Monooxygenase</keyword>
<organism evidence="10 11">
    <name type="scientific">Pseudoduganella namucuonensis</name>
    <dbReference type="NCBI Taxonomy" id="1035707"/>
    <lineage>
        <taxon>Bacteria</taxon>
        <taxon>Pseudomonadati</taxon>
        <taxon>Pseudomonadota</taxon>
        <taxon>Betaproteobacteria</taxon>
        <taxon>Burkholderiales</taxon>
        <taxon>Oxalobacteraceae</taxon>
        <taxon>Telluria group</taxon>
        <taxon>Pseudoduganella</taxon>
    </lineage>
</organism>
<dbReference type="STRING" id="1035707.SAMN05216552_100180"/>
<keyword evidence="3 9" id="KW-0831">Ubiquinone biosynthesis</keyword>
<dbReference type="PANTHER" id="PTHR11237">
    <property type="entry name" value="COENZYME Q10 BIOSYNTHESIS PROTEIN 7"/>
    <property type="match status" value="1"/>
</dbReference>
<evidence type="ECO:0000313" key="11">
    <source>
        <dbReference type="Proteomes" id="UP000199391"/>
    </source>
</evidence>
<dbReference type="UniPathway" id="UPA00232"/>
<evidence type="ECO:0000256" key="2">
    <source>
        <dbReference type="ARBA" id="ARBA00022475"/>
    </source>
</evidence>
<dbReference type="EMBL" id="FPBO01000001">
    <property type="protein sequence ID" value="SFU27447.1"/>
    <property type="molecule type" value="Genomic_DNA"/>
</dbReference>
<accession>A0A1I7EU29</accession>
<dbReference type="CDD" id="cd01042">
    <property type="entry name" value="DMQH"/>
    <property type="match status" value="1"/>
</dbReference>
<keyword evidence="6 9" id="KW-0408">Iron</keyword>
<gene>
    <name evidence="9" type="primary">coq7</name>
    <name evidence="10" type="ORF">SAMN05216552_100180</name>
</gene>
<comment type="pathway">
    <text evidence="1 9">Cofactor biosynthesis; ubiquinone biosynthesis.</text>
</comment>
<keyword evidence="11" id="KW-1185">Reference proteome</keyword>
<evidence type="ECO:0000313" key="10">
    <source>
        <dbReference type="EMBL" id="SFU27447.1"/>
    </source>
</evidence>
<evidence type="ECO:0000256" key="6">
    <source>
        <dbReference type="ARBA" id="ARBA00023004"/>
    </source>
</evidence>
<keyword evidence="10" id="KW-0830">Ubiquinone</keyword>
<dbReference type="HAMAP" id="MF_01658">
    <property type="entry name" value="COQ7"/>
    <property type="match status" value="1"/>
</dbReference>
<keyword evidence="4 9" id="KW-0479">Metal-binding</keyword>
<dbReference type="NCBIfam" id="NF033656">
    <property type="entry name" value="DMQ_monoox_COQ7"/>
    <property type="match status" value="1"/>
</dbReference>
<keyword evidence="2 9" id="KW-1003">Cell membrane</keyword>
<reference evidence="11" key="1">
    <citation type="submission" date="2016-10" db="EMBL/GenBank/DDBJ databases">
        <authorList>
            <person name="Varghese N."/>
            <person name="Submissions S."/>
        </authorList>
    </citation>
    <scope>NUCLEOTIDE SEQUENCE [LARGE SCALE GENOMIC DNA]</scope>
    <source>
        <strain evidence="11">CGMCC 1.11014</strain>
    </source>
</reference>
<dbReference type="GO" id="GO:0046872">
    <property type="term" value="F:metal ion binding"/>
    <property type="evidence" value="ECO:0007669"/>
    <property type="project" value="UniProtKB-KW"/>
</dbReference>
<evidence type="ECO:0000256" key="3">
    <source>
        <dbReference type="ARBA" id="ARBA00022688"/>
    </source>
</evidence>
<feature type="binding site" evidence="9">
    <location>
        <position position="104"/>
    </location>
    <ligand>
        <name>Fe cation</name>
        <dbReference type="ChEBI" id="CHEBI:24875"/>
        <label>1</label>
    </ligand>
</feature>
<evidence type="ECO:0000256" key="7">
    <source>
        <dbReference type="ARBA" id="ARBA00023033"/>
    </source>
</evidence>
<evidence type="ECO:0000256" key="8">
    <source>
        <dbReference type="ARBA" id="ARBA00023136"/>
    </source>
</evidence>